<dbReference type="PANTHER" id="PTHR30480:SF13">
    <property type="entry name" value="BETA-HEXOSAMINIDASE"/>
    <property type="match status" value="1"/>
</dbReference>
<dbReference type="InterPro" id="IPR001764">
    <property type="entry name" value="Glyco_hydro_3_N"/>
</dbReference>
<dbReference type="InterPro" id="IPR050226">
    <property type="entry name" value="NagZ_Beta-hexosaminidase"/>
</dbReference>
<keyword evidence="8" id="KW-1185">Reference proteome</keyword>
<comment type="catalytic activity">
    <reaction evidence="1">
        <text>Hydrolysis of terminal non-reducing N-acetyl-D-hexosamine residues in N-acetyl-beta-D-hexosaminides.</text>
        <dbReference type="EC" id="3.2.1.52"/>
    </reaction>
</comment>
<comment type="caution">
    <text evidence="7">The sequence shown here is derived from an EMBL/GenBank/DDBJ whole genome shotgun (WGS) entry which is preliminary data.</text>
</comment>
<protein>
    <recommendedName>
        <fullName evidence="3">beta-N-acetylhexosaminidase</fullName>
        <ecNumber evidence="3">3.2.1.52</ecNumber>
    </recommendedName>
</protein>
<dbReference type="GO" id="GO:0016787">
    <property type="term" value="F:hydrolase activity"/>
    <property type="evidence" value="ECO:0007669"/>
    <property type="project" value="UniProtKB-KW"/>
</dbReference>
<evidence type="ECO:0000313" key="8">
    <source>
        <dbReference type="Proteomes" id="UP001527882"/>
    </source>
</evidence>
<organism evidence="7 8">
    <name type="scientific">Paenibacillus gyeongsangnamensis</name>
    <dbReference type="NCBI Taxonomy" id="3388067"/>
    <lineage>
        <taxon>Bacteria</taxon>
        <taxon>Bacillati</taxon>
        <taxon>Bacillota</taxon>
        <taxon>Bacilli</taxon>
        <taxon>Bacillales</taxon>
        <taxon>Paenibacillaceae</taxon>
        <taxon>Paenibacillus</taxon>
    </lineage>
</organism>
<evidence type="ECO:0000256" key="5">
    <source>
        <dbReference type="ARBA" id="ARBA00023295"/>
    </source>
</evidence>
<sequence>MINLAAKPFYLQDEDIQWVQEKLAEMNVREKVGQLFCPIGMTDDREQLKMLIEGIKPGGVLFRPGPGKDIQEVHRFLQDHSKLPLLISANLESGGNGITSDGTYFGKQLQVAATDNEEMAYRLGVVAGREGRAVGCNWSFAPVVDIDLNFRNPITNVRTFGSDPARVARMAKAYTEGIRKSGVAVSVKHFPGDGVDERDQHLLTSINSQSVDEWNESFGMVYRELIEAGADTVMVGHIMLPAYSRKLVPGISDEDLMPATLAPELIQKLLREQLGFNGLVVTDATPMAGFMMAEKREIAVPKSIAAGCDMFLFNKNIQEDFGFMMKGLESGILTMERLEEAVTRILALKASLGLHKQQREGTLVPGPEQLAVLQCEEHKQWAKECADLAVTLVKDTQHLLPIDVETHKRILLYVLGDGGGHRSTPISQYMVARLKAEGFDVTVFDKKNVDFRAVFTGVGELDERYDLALYVANIETASNRTTVRIDWEPLLAADVPWFVRELPTVFVSVASPYHLLDVPRVQTYINAYSGSETIIDAVVDKLLGRSDFMGISPVDPYCGCWEAKL</sequence>
<dbReference type="EMBL" id="JAQAGZ010000007">
    <property type="protein sequence ID" value="MCZ8513178.1"/>
    <property type="molecule type" value="Genomic_DNA"/>
</dbReference>
<feature type="domain" description="Glycoside hydrolase family 3 N-terminal" evidence="6">
    <location>
        <begin position="28"/>
        <end position="347"/>
    </location>
</feature>
<dbReference type="Pfam" id="PF00933">
    <property type="entry name" value="Glyco_hydro_3"/>
    <property type="match status" value="1"/>
</dbReference>
<reference evidence="7 8" key="1">
    <citation type="submission" date="2022-12" db="EMBL/GenBank/DDBJ databases">
        <title>Draft genome sequence of Paenibacillus sp. dW9.</title>
        <authorList>
            <person name="Choi E.-W."/>
            <person name="Kim D.-U."/>
        </authorList>
    </citation>
    <scope>NUCLEOTIDE SEQUENCE [LARGE SCALE GENOMIC DNA]</scope>
    <source>
        <strain evidence="8">dW9</strain>
    </source>
</reference>
<comment type="similarity">
    <text evidence="2">Belongs to the glycosyl hydrolase 3 family.</text>
</comment>
<dbReference type="RefSeq" id="WP_269881667.1">
    <property type="nucleotide sequence ID" value="NZ_JAQAGZ010000007.1"/>
</dbReference>
<evidence type="ECO:0000256" key="2">
    <source>
        <dbReference type="ARBA" id="ARBA00005336"/>
    </source>
</evidence>
<dbReference type="InterPro" id="IPR017853">
    <property type="entry name" value="GH"/>
</dbReference>
<dbReference type="Gene3D" id="3.40.50.1700">
    <property type="entry name" value="Glycoside hydrolase family 3 C-terminal domain"/>
    <property type="match status" value="1"/>
</dbReference>
<keyword evidence="5" id="KW-0326">Glycosidase</keyword>
<dbReference type="Gene3D" id="3.20.20.300">
    <property type="entry name" value="Glycoside hydrolase, family 3, N-terminal domain"/>
    <property type="match status" value="1"/>
</dbReference>
<dbReference type="InterPro" id="IPR036962">
    <property type="entry name" value="Glyco_hydro_3_N_sf"/>
</dbReference>
<evidence type="ECO:0000313" key="7">
    <source>
        <dbReference type="EMBL" id="MCZ8513178.1"/>
    </source>
</evidence>
<dbReference type="PANTHER" id="PTHR30480">
    <property type="entry name" value="BETA-HEXOSAMINIDASE-RELATED"/>
    <property type="match status" value="1"/>
</dbReference>
<gene>
    <name evidence="7" type="ORF">O9H85_12225</name>
</gene>
<evidence type="ECO:0000256" key="1">
    <source>
        <dbReference type="ARBA" id="ARBA00001231"/>
    </source>
</evidence>
<proteinExistence type="inferred from homology"/>
<evidence type="ECO:0000259" key="6">
    <source>
        <dbReference type="Pfam" id="PF00933"/>
    </source>
</evidence>
<dbReference type="PRINTS" id="PR00133">
    <property type="entry name" value="GLHYDRLASE3"/>
</dbReference>
<dbReference type="SUPFAM" id="SSF51445">
    <property type="entry name" value="(Trans)glycosidases"/>
    <property type="match status" value="1"/>
</dbReference>
<keyword evidence="4 7" id="KW-0378">Hydrolase</keyword>
<accession>A0ABT4Q8M1</accession>
<evidence type="ECO:0000256" key="3">
    <source>
        <dbReference type="ARBA" id="ARBA00012663"/>
    </source>
</evidence>
<dbReference type="EC" id="3.2.1.52" evidence="3"/>
<dbReference type="InterPro" id="IPR036881">
    <property type="entry name" value="Glyco_hydro_3_C_sf"/>
</dbReference>
<evidence type="ECO:0000256" key="4">
    <source>
        <dbReference type="ARBA" id="ARBA00022801"/>
    </source>
</evidence>
<name>A0ABT4Q8M1_9BACL</name>
<dbReference type="Proteomes" id="UP001527882">
    <property type="component" value="Unassembled WGS sequence"/>
</dbReference>